<dbReference type="Proteomes" id="UP000008044">
    <property type="component" value="Chromosome"/>
</dbReference>
<dbReference type="Proteomes" id="UP001194579">
    <property type="component" value="Unassembled WGS sequence"/>
</dbReference>
<dbReference type="RefSeq" id="WP_014702072.1">
    <property type="nucleotide sequence ID" value="NC_017845.1"/>
</dbReference>
<proteinExistence type="predicted"/>
<dbReference type="eggNOG" id="ENOG5031HVU">
    <property type="taxonomic scope" value="Bacteria"/>
</dbReference>
<dbReference type="PATRIC" id="fig|1166016.3.peg.4719"/>
<protein>
    <submittedName>
        <fullName evidence="1">Uncharacterized protein</fullName>
    </submittedName>
</protein>
<dbReference type="KEGG" id="pec:W5S_4657"/>
<reference evidence="4" key="3">
    <citation type="submission" date="2023-07" db="EMBL/GenBank/DDBJ databases">
        <title>Identification of Pectobacterium versatile causing blackleg of potato from New York State with a whole genome sequencing approach.</title>
        <authorList>
            <person name="Ma X."/>
            <person name="Swingle B."/>
        </authorList>
    </citation>
    <scope>NUCLEOTIDE SEQUENCE [LARGE SCALE GENOMIC DNA]</scope>
    <source>
        <strain evidence="4">NY1588A</strain>
    </source>
</reference>
<evidence type="ECO:0000313" key="2">
    <source>
        <dbReference type="EMBL" id="MBI0555833.1"/>
    </source>
</evidence>
<evidence type="ECO:0000313" key="1">
    <source>
        <dbReference type="EMBL" id="AFI92703.1"/>
    </source>
</evidence>
<sequence length="129" mass="15170">MIRKEWNEHLQIAEWQPEHLQYRSKWACFYCRTAFVRFQSQQQAVRCPTCEAITSDMGYLFQPPPKHNKKAWAIVQLLAKHHIAYHRVGAVAFINAFITEYGKSPLKVVQKNIDLYLADQKQDVATHRV</sequence>
<reference evidence="2" key="4">
    <citation type="submission" date="2024-05" db="EMBL/GenBank/DDBJ databases">
        <title>Identification of Pectobacterium versatile causing blackleg of potato from New York State with a whole genome sequencing approach.</title>
        <authorList>
            <person name="Ma X."/>
            <person name="Swingle B."/>
        </authorList>
    </citation>
    <scope>NUCLEOTIDE SEQUENCE</scope>
    <source>
        <strain evidence="2">NY1588A</strain>
    </source>
</reference>
<evidence type="ECO:0000313" key="3">
    <source>
        <dbReference type="Proteomes" id="UP000008044"/>
    </source>
</evidence>
<dbReference type="EMBL" id="WABS01000031">
    <property type="protein sequence ID" value="MBI0555833.1"/>
    <property type="molecule type" value="Genomic_DNA"/>
</dbReference>
<organism evidence="1 3">
    <name type="scientific">Pectobacterium parmentieri</name>
    <dbReference type="NCBI Taxonomy" id="1905730"/>
    <lineage>
        <taxon>Bacteria</taxon>
        <taxon>Pseudomonadati</taxon>
        <taxon>Pseudomonadota</taxon>
        <taxon>Gammaproteobacteria</taxon>
        <taxon>Enterobacterales</taxon>
        <taxon>Pectobacteriaceae</taxon>
        <taxon>Pectobacterium</taxon>
    </lineage>
</organism>
<dbReference type="STRING" id="1905730.W5S_4657"/>
<reference evidence="1" key="2">
    <citation type="submission" date="2012-03" db="EMBL/GenBank/DDBJ databases">
        <authorList>
            <person name="Koskinen P."/>
            <person name="Laine P."/>
            <person name="Niemi O."/>
            <person name="Nykyri J."/>
            <person name="Harjunpaa H."/>
            <person name="Auvinen P."/>
            <person name="Paulin L."/>
            <person name="Pirhonen M."/>
            <person name="Palva T."/>
            <person name="Holm L."/>
        </authorList>
    </citation>
    <scope>NUCLEOTIDE SEQUENCE</scope>
    <source>
        <strain evidence="1">SCC3193</strain>
    </source>
</reference>
<dbReference type="HOGENOM" id="CLU_1946739_0_0_6"/>
<dbReference type="AlphaFoldDB" id="A0A0H3ICB3"/>
<gene>
    <name evidence="1" type="ordered locus">W5S_4657</name>
    <name evidence="2" type="ORF">F6Q06_15265</name>
</gene>
<keyword evidence="4" id="KW-1185">Reference proteome</keyword>
<reference evidence="1 3" key="1">
    <citation type="journal article" date="2012" name="J. Bacteriol.">
        <title>Genome sequence of Pectobacterium sp. strain SCC3193.</title>
        <authorList>
            <person name="Koskinen J.P."/>
            <person name="Laine P."/>
            <person name="Niemi O."/>
            <person name="Nykyri J."/>
            <person name="Harjunpaa H."/>
            <person name="Auvinen P."/>
            <person name="Paulin L."/>
            <person name="Pirhonen M."/>
            <person name="Palva T."/>
            <person name="Holm L."/>
        </authorList>
    </citation>
    <scope>NUCLEOTIDE SEQUENCE [LARGE SCALE GENOMIC DNA]</scope>
    <source>
        <strain evidence="1 3">SCC3193</strain>
    </source>
</reference>
<name>A0A0H3ICB3_PECPM</name>
<dbReference type="EMBL" id="CP003415">
    <property type="protein sequence ID" value="AFI92703.1"/>
    <property type="molecule type" value="Genomic_DNA"/>
</dbReference>
<accession>A0A0H3ICB3</accession>
<evidence type="ECO:0000313" key="4">
    <source>
        <dbReference type="Proteomes" id="UP001194579"/>
    </source>
</evidence>